<dbReference type="EMBL" id="WMBT01000002">
    <property type="protein sequence ID" value="MTD99735.1"/>
    <property type="molecule type" value="Genomic_DNA"/>
</dbReference>
<reference evidence="2 3" key="1">
    <citation type="submission" date="2019-11" db="EMBL/GenBank/DDBJ databases">
        <authorList>
            <person name="Lang L."/>
        </authorList>
    </citation>
    <scope>NUCLEOTIDE SEQUENCE [LARGE SCALE GENOMIC DNA]</scope>
    <source>
        <strain evidence="2 3">YIM 132242</strain>
    </source>
</reference>
<comment type="caution">
    <text evidence="2">The sequence shown here is derived from an EMBL/GenBank/DDBJ whole genome shotgun (WGS) entry which is preliminary data.</text>
</comment>
<evidence type="ECO:0000313" key="2">
    <source>
        <dbReference type="EMBL" id="MTD99735.1"/>
    </source>
</evidence>
<feature type="chain" id="PRO_5026955719" description="PepSY domain-containing protein" evidence="1">
    <location>
        <begin position="25"/>
        <end position="103"/>
    </location>
</feature>
<feature type="signal peptide" evidence="1">
    <location>
        <begin position="1"/>
        <end position="24"/>
    </location>
</feature>
<evidence type="ECO:0000256" key="1">
    <source>
        <dbReference type="SAM" id="SignalP"/>
    </source>
</evidence>
<evidence type="ECO:0000313" key="3">
    <source>
        <dbReference type="Proteomes" id="UP000481417"/>
    </source>
</evidence>
<organism evidence="2 3">
    <name type="scientific">Paracoccus lichenicola</name>
    <dbReference type="NCBI Taxonomy" id="2665644"/>
    <lineage>
        <taxon>Bacteria</taxon>
        <taxon>Pseudomonadati</taxon>
        <taxon>Pseudomonadota</taxon>
        <taxon>Alphaproteobacteria</taxon>
        <taxon>Rhodobacterales</taxon>
        <taxon>Paracoccaceae</taxon>
        <taxon>Paracoccus</taxon>
    </lineage>
</organism>
<protein>
    <recommendedName>
        <fullName evidence="4">PepSY domain-containing protein</fullName>
    </recommendedName>
</protein>
<keyword evidence="1" id="KW-0732">Signal</keyword>
<dbReference type="AlphaFoldDB" id="A0A6L6HKS5"/>
<keyword evidence="3" id="KW-1185">Reference proteome</keyword>
<dbReference type="Proteomes" id="UP000481417">
    <property type="component" value="Unassembled WGS sequence"/>
</dbReference>
<name>A0A6L6HKS5_9RHOB</name>
<sequence>MNPKPSMILTVLAAALVVAFSANFAPQAQGTSQETPRKQARALSPGDVLQAAEVHFIEHPGHYGLGSDLRGSRYALSNGHLVRVDPDSLQVQSVLRSDVRSVE</sequence>
<evidence type="ECO:0008006" key="4">
    <source>
        <dbReference type="Google" id="ProtNLM"/>
    </source>
</evidence>
<proteinExistence type="predicted"/>
<gene>
    <name evidence="2" type="ORF">GIY56_05510</name>
</gene>
<dbReference type="RefSeq" id="WP_154763786.1">
    <property type="nucleotide sequence ID" value="NZ_WMBT01000002.1"/>
</dbReference>
<accession>A0A6L6HKS5</accession>